<sequence length="102" mass="12414">MYANAIDAILSNLREFHELFQFCEYNKRLKDLEIQKPYQNYFKLQNRGPTLKQIYFTTQRCQEHCLLILLPVERKSQLSRQLSKALHEIKKKERKLFYVTQC</sequence>
<keyword evidence="2" id="KW-1185">Reference proteome</keyword>
<reference evidence="1 2" key="1">
    <citation type="submission" date="2015-04" db="EMBL/GenBank/DDBJ databases">
        <authorList>
            <person name="Syromyatnikov M.Y."/>
            <person name="Popov V.N."/>
        </authorList>
    </citation>
    <scope>NUCLEOTIDE SEQUENCE [LARGE SCALE GENOMIC DNA]</scope>
</reference>
<organism evidence="1 2">
    <name type="scientific">Clunio marinus</name>
    <dbReference type="NCBI Taxonomy" id="568069"/>
    <lineage>
        <taxon>Eukaryota</taxon>
        <taxon>Metazoa</taxon>
        <taxon>Ecdysozoa</taxon>
        <taxon>Arthropoda</taxon>
        <taxon>Hexapoda</taxon>
        <taxon>Insecta</taxon>
        <taxon>Pterygota</taxon>
        <taxon>Neoptera</taxon>
        <taxon>Endopterygota</taxon>
        <taxon>Diptera</taxon>
        <taxon>Nematocera</taxon>
        <taxon>Chironomoidea</taxon>
        <taxon>Chironomidae</taxon>
        <taxon>Clunio</taxon>
    </lineage>
</organism>
<proteinExistence type="predicted"/>
<accession>A0A1J1J9W6</accession>
<evidence type="ECO:0000313" key="1">
    <source>
        <dbReference type="EMBL" id="CRL07817.1"/>
    </source>
</evidence>
<protein>
    <submittedName>
        <fullName evidence="1">CLUMA_CG020771, isoform A</fullName>
    </submittedName>
</protein>
<dbReference type="AlphaFoldDB" id="A0A1J1J9W6"/>
<dbReference type="EMBL" id="CVRI01000073">
    <property type="protein sequence ID" value="CRL07817.1"/>
    <property type="molecule type" value="Genomic_DNA"/>
</dbReference>
<evidence type="ECO:0000313" key="2">
    <source>
        <dbReference type="Proteomes" id="UP000183832"/>
    </source>
</evidence>
<gene>
    <name evidence="1" type="ORF">CLUMA_CG020771</name>
</gene>
<name>A0A1J1J9W6_9DIPT</name>
<dbReference type="Proteomes" id="UP000183832">
    <property type="component" value="Unassembled WGS sequence"/>
</dbReference>